<evidence type="ECO:0000313" key="4">
    <source>
        <dbReference type="EMBL" id="OVE98950.1"/>
    </source>
</evidence>
<protein>
    <submittedName>
        <fullName evidence="4">Glucokinase</fullName>
        <ecNumber evidence="4">2.7.1.2</ecNumber>
    </submittedName>
</protein>
<keyword evidence="4" id="KW-0418">Kinase</keyword>
<dbReference type="RefSeq" id="WP_056952849.1">
    <property type="nucleotide sequence ID" value="NZ_LNUA01000032.1"/>
</dbReference>
<proteinExistence type="inferred from homology"/>
<accession>A0A202FES6</accession>
<dbReference type="Pfam" id="PF00480">
    <property type="entry name" value="ROK"/>
    <property type="match status" value="1"/>
</dbReference>
<reference evidence="4 5" key="1">
    <citation type="submission" date="2017-03" db="EMBL/GenBank/DDBJ databases">
        <title>Genome sequence of Lactobacillus bobalius KACC 16343.</title>
        <authorList>
            <person name="Chun J."/>
        </authorList>
    </citation>
    <scope>NUCLEOTIDE SEQUENCE [LARGE SCALE GENOMIC DNA]</scope>
    <source>
        <strain evidence="4 5">KACC 16343</strain>
    </source>
</reference>
<dbReference type="InterPro" id="IPR000600">
    <property type="entry name" value="ROK"/>
</dbReference>
<dbReference type="InterPro" id="IPR036390">
    <property type="entry name" value="WH_DNA-bd_sf"/>
</dbReference>
<dbReference type="SUPFAM" id="SSF53067">
    <property type="entry name" value="Actin-like ATPase domain"/>
    <property type="match status" value="1"/>
</dbReference>
<dbReference type="EC" id="2.7.1.2" evidence="4"/>
<name>A0A202FES6_9LACO</name>
<evidence type="ECO:0000313" key="5">
    <source>
        <dbReference type="Proteomes" id="UP000196232"/>
    </source>
</evidence>
<dbReference type="Gene3D" id="3.30.420.40">
    <property type="match status" value="2"/>
</dbReference>
<dbReference type="GO" id="GO:0042732">
    <property type="term" value="P:D-xylose metabolic process"/>
    <property type="evidence" value="ECO:0007669"/>
    <property type="project" value="UniProtKB-KW"/>
</dbReference>
<dbReference type="GO" id="GO:0004340">
    <property type="term" value="F:glucokinase activity"/>
    <property type="evidence" value="ECO:0007669"/>
    <property type="project" value="UniProtKB-EC"/>
</dbReference>
<dbReference type="InterPro" id="IPR043129">
    <property type="entry name" value="ATPase_NBD"/>
</dbReference>
<dbReference type="InterPro" id="IPR036388">
    <property type="entry name" value="WH-like_DNA-bd_sf"/>
</dbReference>
<comment type="function">
    <text evidence="1">Transcriptional repressor of xylose-utilizing enzymes.</text>
</comment>
<keyword evidence="3" id="KW-0119">Carbohydrate metabolism</keyword>
<dbReference type="PANTHER" id="PTHR18964">
    <property type="entry name" value="ROK (REPRESSOR, ORF, KINASE) FAMILY"/>
    <property type="match status" value="1"/>
</dbReference>
<gene>
    <name evidence="4" type="ORF">LKACC16343_00062</name>
</gene>
<sequence length="384" mass="42569">MNRLTIRRINELNVLREVFNRTPTSRADVAKKLGLTKSTVYNIFTKLANDNLVYDIGQGNSTRSGGRKPVLTNFNAQAGYTINTKINQTTISCMTNWLDGSIVNYQEFPIDGKDASKQLLALYQAIKLSTIDNADLMGISVAVYGVVKDNRIVKAMNRDLVQYDLVQILQSRFNVPVLLENEANLAALAIKDFSGTSIQDAVALSLSDQIGVGSIINGQLYSGRNSRAGEIGFAKYYGLGNKSPLPLEDVGSDQAVFKQIQDLKQTSVVIADIRRWYDLGDEIVQEVLKNFETSIIIILQNIFLLFDPEKVVINSRVLQAIPETMKYVEKKLSEVIDHEINIEVSDNVGSNSLLGGCSMITRKILELPDANLQFKNRTIPTVGD</sequence>
<dbReference type="Proteomes" id="UP000196232">
    <property type="component" value="Unassembled WGS sequence"/>
</dbReference>
<evidence type="ECO:0000256" key="2">
    <source>
        <dbReference type="ARBA" id="ARBA00006479"/>
    </source>
</evidence>
<dbReference type="SUPFAM" id="SSF46785">
    <property type="entry name" value="Winged helix' DNA-binding domain"/>
    <property type="match status" value="1"/>
</dbReference>
<evidence type="ECO:0000256" key="1">
    <source>
        <dbReference type="ARBA" id="ARBA00002486"/>
    </source>
</evidence>
<dbReference type="PANTHER" id="PTHR18964:SF149">
    <property type="entry name" value="BIFUNCTIONAL UDP-N-ACETYLGLUCOSAMINE 2-EPIMERASE_N-ACETYLMANNOSAMINE KINASE"/>
    <property type="match status" value="1"/>
</dbReference>
<comment type="similarity">
    <text evidence="2">Belongs to the ROK (NagC/XylR) family.</text>
</comment>
<dbReference type="AlphaFoldDB" id="A0A202FES6"/>
<keyword evidence="3" id="KW-0859">Xylose metabolism</keyword>
<organism evidence="4 5">
    <name type="scientific">Companilactobacillus bobalius</name>
    <dbReference type="NCBI Taxonomy" id="2801451"/>
    <lineage>
        <taxon>Bacteria</taxon>
        <taxon>Bacillati</taxon>
        <taxon>Bacillota</taxon>
        <taxon>Bacilli</taxon>
        <taxon>Lactobacillales</taxon>
        <taxon>Lactobacillaceae</taxon>
        <taxon>Companilactobacillus</taxon>
    </lineage>
</organism>
<keyword evidence="4" id="KW-0808">Transferase</keyword>
<comment type="caution">
    <text evidence="4">The sequence shown here is derived from an EMBL/GenBank/DDBJ whole genome shotgun (WGS) entry which is preliminary data.</text>
</comment>
<dbReference type="EMBL" id="MYFM01000001">
    <property type="protein sequence ID" value="OVE98950.1"/>
    <property type="molecule type" value="Genomic_DNA"/>
</dbReference>
<dbReference type="Gene3D" id="1.10.10.10">
    <property type="entry name" value="Winged helix-like DNA-binding domain superfamily/Winged helix DNA-binding domain"/>
    <property type="match status" value="1"/>
</dbReference>
<evidence type="ECO:0000256" key="3">
    <source>
        <dbReference type="ARBA" id="ARBA00022629"/>
    </source>
</evidence>